<protein>
    <submittedName>
        <fullName evidence="1">Uncharacterized protein</fullName>
    </submittedName>
</protein>
<sequence length="106" mass="12797">MNENAAFPRQSMFKFRPRESDVSSSAIRAQDSIFKTPSLYRIYTLSFQDLQQRYYQIRTQKVARCSFPYAVQKLSFFFKTFVARKRLFFEKESQASLVTRRQHVWM</sequence>
<proteinExistence type="predicted"/>
<dbReference type="AlphaFoldDB" id="A0A8T2UVN8"/>
<evidence type="ECO:0000313" key="1">
    <source>
        <dbReference type="EMBL" id="KAH7437946.1"/>
    </source>
</evidence>
<organism evidence="1 2">
    <name type="scientific">Ceratopteris richardii</name>
    <name type="common">Triangle waterfern</name>
    <dbReference type="NCBI Taxonomy" id="49495"/>
    <lineage>
        <taxon>Eukaryota</taxon>
        <taxon>Viridiplantae</taxon>
        <taxon>Streptophyta</taxon>
        <taxon>Embryophyta</taxon>
        <taxon>Tracheophyta</taxon>
        <taxon>Polypodiopsida</taxon>
        <taxon>Polypodiidae</taxon>
        <taxon>Polypodiales</taxon>
        <taxon>Pteridineae</taxon>
        <taxon>Pteridaceae</taxon>
        <taxon>Parkerioideae</taxon>
        <taxon>Ceratopteris</taxon>
    </lineage>
</organism>
<accession>A0A8T2UVN8</accession>
<dbReference type="EMBL" id="CM035410">
    <property type="protein sequence ID" value="KAH7437946.1"/>
    <property type="molecule type" value="Genomic_DNA"/>
</dbReference>
<gene>
    <name evidence="1" type="ORF">KP509_05G096900</name>
</gene>
<reference evidence="1" key="1">
    <citation type="submission" date="2021-08" db="EMBL/GenBank/DDBJ databases">
        <title>WGS assembly of Ceratopteris richardii.</title>
        <authorList>
            <person name="Marchant D.B."/>
            <person name="Chen G."/>
            <person name="Jenkins J."/>
            <person name="Shu S."/>
            <person name="Leebens-Mack J."/>
            <person name="Grimwood J."/>
            <person name="Schmutz J."/>
            <person name="Soltis P."/>
            <person name="Soltis D."/>
            <person name="Chen Z.-H."/>
        </authorList>
    </citation>
    <scope>NUCLEOTIDE SEQUENCE</scope>
    <source>
        <strain evidence="1">Whitten #5841</strain>
        <tissue evidence="1">Leaf</tissue>
    </source>
</reference>
<keyword evidence="2" id="KW-1185">Reference proteome</keyword>
<dbReference type="Proteomes" id="UP000825935">
    <property type="component" value="Chromosome 5"/>
</dbReference>
<comment type="caution">
    <text evidence="1">The sequence shown here is derived from an EMBL/GenBank/DDBJ whole genome shotgun (WGS) entry which is preliminary data.</text>
</comment>
<evidence type="ECO:0000313" key="2">
    <source>
        <dbReference type="Proteomes" id="UP000825935"/>
    </source>
</evidence>
<name>A0A8T2UVN8_CERRI</name>